<comment type="caution">
    <text evidence="2">The sequence shown here is derived from an EMBL/GenBank/DDBJ whole genome shotgun (WGS) entry which is preliminary data.</text>
</comment>
<accession>A0A0V0QKQ1</accession>
<feature type="region of interest" description="Disordered" evidence="1">
    <location>
        <begin position="85"/>
        <end position="160"/>
    </location>
</feature>
<evidence type="ECO:0000256" key="1">
    <source>
        <dbReference type="SAM" id="MobiDB-lite"/>
    </source>
</evidence>
<sequence length="180" mass="21223">MIRINQKLPALKQFTQLQNQLQNFKFYHQQVNVNNVQNDLVQNQFQQELDTNQTIKNEVNHLLNIIYDGQLGDLQSTEFSQIQQNKISEEIDFQRQSHNNQAKNSEQNEQKQQEQKKEMSQKQEKQEEEEGEDDKKDKKKKDKDDDDEDNDDDDHNGGIVMPVIELIKGFIPRVCPKPEA</sequence>
<protein>
    <submittedName>
        <fullName evidence="2">Uncharacterized protein</fullName>
    </submittedName>
</protein>
<evidence type="ECO:0000313" key="2">
    <source>
        <dbReference type="EMBL" id="KRX02863.1"/>
    </source>
</evidence>
<name>A0A0V0QKQ1_PSEPJ</name>
<dbReference type="InParanoid" id="A0A0V0QKQ1"/>
<evidence type="ECO:0000313" key="3">
    <source>
        <dbReference type="Proteomes" id="UP000054937"/>
    </source>
</evidence>
<keyword evidence="3" id="KW-1185">Reference proteome</keyword>
<reference evidence="2 3" key="1">
    <citation type="journal article" date="2015" name="Sci. Rep.">
        <title>Genome of the facultative scuticociliatosis pathogen Pseudocohnilembus persalinus provides insight into its virulence through horizontal gene transfer.</title>
        <authorList>
            <person name="Xiong J."/>
            <person name="Wang G."/>
            <person name="Cheng J."/>
            <person name="Tian M."/>
            <person name="Pan X."/>
            <person name="Warren A."/>
            <person name="Jiang C."/>
            <person name="Yuan D."/>
            <person name="Miao W."/>
        </authorList>
    </citation>
    <scope>NUCLEOTIDE SEQUENCE [LARGE SCALE GENOMIC DNA]</scope>
    <source>
        <strain evidence="2">36N120E</strain>
    </source>
</reference>
<dbReference type="EMBL" id="LDAU01000151">
    <property type="protein sequence ID" value="KRX02863.1"/>
    <property type="molecule type" value="Genomic_DNA"/>
</dbReference>
<feature type="compositionally biased region" description="Acidic residues" evidence="1">
    <location>
        <begin position="144"/>
        <end position="154"/>
    </location>
</feature>
<dbReference type="AlphaFoldDB" id="A0A0V0QKQ1"/>
<dbReference type="Proteomes" id="UP000054937">
    <property type="component" value="Unassembled WGS sequence"/>
</dbReference>
<feature type="compositionally biased region" description="Basic and acidic residues" evidence="1">
    <location>
        <begin position="106"/>
        <end position="125"/>
    </location>
</feature>
<gene>
    <name evidence="2" type="ORF">PPERSA_04066</name>
</gene>
<organism evidence="2 3">
    <name type="scientific">Pseudocohnilembus persalinus</name>
    <name type="common">Ciliate</name>
    <dbReference type="NCBI Taxonomy" id="266149"/>
    <lineage>
        <taxon>Eukaryota</taxon>
        <taxon>Sar</taxon>
        <taxon>Alveolata</taxon>
        <taxon>Ciliophora</taxon>
        <taxon>Intramacronucleata</taxon>
        <taxon>Oligohymenophorea</taxon>
        <taxon>Scuticociliatia</taxon>
        <taxon>Philasterida</taxon>
        <taxon>Pseudocohnilembidae</taxon>
        <taxon>Pseudocohnilembus</taxon>
    </lineage>
</organism>
<proteinExistence type="predicted"/>